<protein>
    <recommendedName>
        <fullName evidence="4">HEAT repeat-containing protein</fullName>
    </recommendedName>
</protein>
<evidence type="ECO:0008006" key="4">
    <source>
        <dbReference type="Google" id="ProtNLM"/>
    </source>
</evidence>
<accession>A0A1H4DPD8</accession>
<sequence length="368" mass="43090">MVVFNYFIELFEKSDLIIEFVWFLIAMLLFLVITIIIYLKYLRSTLRRNEKSKNKLEKEFETAIITYLYAGDPDSKEISSDQLLIIEGLKKGTSKSYRKDILIATMLKLGYEISGEMAESIDKLYIQTGLKEYSLSKLKNKKWNLIAEGIRELTLFEVKEVQHLVKEHLNHPKSEVRSEMQLYLVNLFHFKGLDFLNEIKTPISEWDQIQLLEVLQLYKTQEISDISSWLKSSNESVVFFSLKLAKIYNQYGVKEELIALLQHPNVNVRVEAIHIISHLDIIEAKNELKTNFNTLDLEEQIAFFAMIEETYELADKPFILDNILNPNFEIKYSALKILKELSLDEFNSFKDLSLDPQFIKIINFVESN</sequence>
<dbReference type="RefSeq" id="WP_091090195.1">
    <property type="nucleotide sequence ID" value="NZ_FNRD01000008.1"/>
</dbReference>
<name>A0A1H4DPD8_9FLAO</name>
<gene>
    <name evidence="2" type="ORF">SAMN05443667_10844</name>
</gene>
<proteinExistence type="predicted"/>
<dbReference type="SUPFAM" id="SSF48371">
    <property type="entry name" value="ARM repeat"/>
    <property type="match status" value="1"/>
</dbReference>
<keyword evidence="1" id="KW-0812">Transmembrane</keyword>
<evidence type="ECO:0000313" key="3">
    <source>
        <dbReference type="Proteomes" id="UP000198951"/>
    </source>
</evidence>
<dbReference type="InterPro" id="IPR016024">
    <property type="entry name" value="ARM-type_fold"/>
</dbReference>
<evidence type="ECO:0000256" key="1">
    <source>
        <dbReference type="SAM" id="Phobius"/>
    </source>
</evidence>
<evidence type="ECO:0000313" key="2">
    <source>
        <dbReference type="EMBL" id="SEA74653.1"/>
    </source>
</evidence>
<organism evidence="2 3">
    <name type="scientific">Flavobacterium gillisiae</name>
    <dbReference type="NCBI Taxonomy" id="150146"/>
    <lineage>
        <taxon>Bacteria</taxon>
        <taxon>Pseudomonadati</taxon>
        <taxon>Bacteroidota</taxon>
        <taxon>Flavobacteriia</taxon>
        <taxon>Flavobacteriales</taxon>
        <taxon>Flavobacteriaceae</taxon>
        <taxon>Flavobacterium</taxon>
    </lineage>
</organism>
<dbReference type="AlphaFoldDB" id="A0A1H4DPD8"/>
<dbReference type="Proteomes" id="UP000198951">
    <property type="component" value="Unassembled WGS sequence"/>
</dbReference>
<dbReference type="STRING" id="150146.SAMN05443667_10844"/>
<dbReference type="EMBL" id="FNRD01000008">
    <property type="protein sequence ID" value="SEA74653.1"/>
    <property type="molecule type" value="Genomic_DNA"/>
</dbReference>
<dbReference type="OrthoDB" id="1454284at2"/>
<feature type="transmembrane region" description="Helical" evidence="1">
    <location>
        <begin position="20"/>
        <end position="39"/>
    </location>
</feature>
<keyword evidence="1" id="KW-0472">Membrane</keyword>
<reference evidence="3" key="1">
    <citation type="submission" date="2016-10" db="EMBL/GenBank/DDBJ databases">
        <authorList>
            <person name="Varghese N."/>
            <person name="Submissions S."/>
        </authorList>
    </citation>
    <scope>NUCLEOTIDE SEQUENCE [LARGE SCALE GENOMIC DNA]</scope>
    <source>
        <strain evidence="3">DSM 22376</strain>
    </source>
</reference>
<keyword evidence="3" id="KW-1185">Reference proteome</keyword>
<keyword evidence="1" id="KW-1133">Transmembrane helix</keyword>